<feature type="chain" id="PRO_5004241338" description="Signal peptide-containing protein" evidence="2">
    <location>
        <begin position="20"/>
        <end position="662"/>
    </location>
</feature>
<dbReference type="InParanoid" id="Q4N0E8"/>
<keyword evidence="2" id="KW-0732">Signal</keyword>
<sequence>MYLAVLLFGILAELSCVSGTTGVIDISDLGQRSLFSGPSKLGEALFYKLTCNDNGSYSNVFDGSERLFPIRSHTRLVGLVLGTKNESPELLQVMYSDVAKDYSYRSLYYFRAENSWQLTDSLTYKFHLLKLKNNHVNFDIKSKNNKYFYTDNTSHNPDNTVNDPNDSNSNANNLNDMAESVENVTTRYYVENGMELDKVCNGDAVIWKNDFKYDFKYLELTEGPSGPETLTIHYSNHPTNFSNHYSNQYSNRRWVHDFLTTTINLSNRSSQLNTAPENSVGGNNISDLVLDVKKLFLKDALNLDEQNPMINVVLNVKFEETSDCTLTVNGYQYYGLSTYELLQPSGCSLISITDNEDVIFENKNEYTISYFQVAKFNFTNHQPTLLISITDSKKLTSNFTSDHNNDTLKHTFHLKSYPEPFNERDSTNNSDSTNFNNATNTNSSNSKTPNNTNNTIKNINNTNNTSNGVWECVEYNLYNRIMNGMMQLVTSLEMKKMFESPPVTVNVTPSTPSLDYGGLEPFTYDLSNPVEPRLQQDFLSTDPDLIKLQPQPGYAVNVIVDGDNVLWEQTADGPGCHLVFIYRSESSLLSHIVTNSHQNPHLFFKFNGQSWYPISQEQYEDFKLKDTKGKGRKQHFDEYSTTLTDTADGTSSNTNASYVNEL</sequence>
<feature type="region of interest" description="Disordered" evidence="1">
    <location>
        <begin position="417"/>
        <end position="463"/>
    </location>
</feature>
<dbReference type="OMA" id="CHLVFIY"/>
<dbReference type="eggNOG" id="ENOG502RWII">
    <property type="taxonomic scope" value="Eukaryota"/>
</dbReference>
<dbReference type="AlphaFoldDB" id="Q4N0E8"/>
<proteinExistence type="predicted"/>
<dbReference type="VEuPathDB" id="PiroplasmaDB:TpMuguga_03g00196"/>
<reference evidence="3 4" key="1">
    <citation type="journal article" date="2005" name="Science">
        <title>Genome sequence of Theileria parva, a bovine pathogen that transforms lymphocytes.</title>
        <authorList>
            <person name="Gardner M.J."/>
            <person name="Bishop R."/>
            <person name="Shah T."/>
            <person name="de Villiers E.P."/>
            <person name="Carlton J.M."/>
            <person name="Hall N."/>
            <person name="Ren Q."/>
            <person name="Paulsen I.T."/>
            <person name="Pain A."/>
            <person name="Berriman M."/>
            <person name="Wilson R.J.M."/>
            <person name="Sato S."/>
            <person name="Ralph S.A."/>
            <person name="Mann D.J."/>
            <person name="Xiong Z."/>
            <person name="Shallom S.J."/>
            <person name="Weidman J."/>
            <person name="Jiang L."/>
            <person name="Lynn J."/>
            <person name="Weaver B."/>
            <person name="Shoaibi A."/>
            <person name="Domingo A.R."/>
            <person name="Wasawo D."/>
            <person name="Crabtree J."/>
            <person name="Wortman J.R."/>
            <person name="Haas B."/>
            <person name="Angiuoli S.V."/>
            <person name="Creasy T.H."/>
            <person name="Lu C."/>
            <person name="Suh B."/>
            <person name="Silva J.C."/>
            <person name="Utterback T.R."/>
            <person name="Feldblyum T.V."/>
            <person name="Pertea M."/>
            <person name="Allen J."/>
            <person name="Nierman W.C."/>
            <person name="Taracha E.L.N."/>
            <person name="Salzberg S.L."/>
            <person name="White O.R."/>
            <person name="Fitzhugh H.A."/>
            <person name="Morzaria S."/>
            <person name="Venter J.C."/>
            <person name="Fraser C.M."/>
            <person name="Nene V."/>
        </authorList>
    </citation>
    <scope>NUCLEOTIDE SEQUENCE [LARGE SCALE GENOMIC DNA]</scope>
    <source>
        <strain evidence="3 4">Muguga</strain>
    </source>
</reference>
<dbReference type="InterPro" id="IPR007480">
    <property type="entry name" value="DUF529"/>
</dbReference>
<protein>
    <recommendedName>
        <fullName evidence="5">Signal peptide-containing protein</fullName>
    </recommendedName>
</protein>
<feature type="signal peptide" evidence="2">
    <location>
        <begin position="1"/>
        <end position="19"/>
    </location>
</feature>
<keyword evidence="4" id="KW-1185">Reference proteome</keyword>
<organism evidence="3 4">
    <name type="scientific">Theileria parva</name>
    <name type="common">East coast fever infection agent</name>
    <dbReference type="NCBI Taxonomy" id="5875"/>
    <lineage>
        <taxon>Eukaryota</taxon>
        <taxon>Sar</taxon>
        <taxon>Alveolata</taxon>
        <taxon>Apicomplexa</taxon>
        <taxon>Aconoidasida</taxon>
        <taxon>Piroplasmida</taxon>
        <taxon>Theileriidae</taxon>
        <taxon>Theileria</taxon>
    </lineage>
</organism>
<evidence type="ECO:0000313" key="3">
    <source>
        <dbReference type="EMBL" id="EAN30931.1"/>
    </source>
</evidence>
<comment type="caution">
    <text evidence="3">The sequence shown here is derived from an EMBL/GenBank/DDBJ whole genome shotgun (WGS) entry which is preliminary data.</text>
</comment>
<evidence type="ECO:0008006" key="5">
    <source>
        <dbReference type="Google" id="ProtNLM"/>
    </source>
</evidence>
<feature type="region of interest" description="Disordered" evidence="1">
    <location>
        <begin position="643"/>
        <end position="662"/>
    </location>
</feature>
<name>Q4N0E8_THEPA</name>
<feature type="compositionally biased region" description="Low complexity" evidence="1">
    <location>
        <begin position="427"/>
        <end position="463"/>
    </location>
</feature>
<dbReference type="Proteomes" id="UP000001949">
    <property type="component" value="Unassembled WGS sequence"/>
</dbReference>
<dbReference type="EMBL" id="AAGK01000005">
    <property type="protein sequence ID" value="EAN30931.1"/>
    <property type="molecule type" value="Genomic_DNA"/>
</dbReference>
<gene>
    <name evidence="3" type="ordered locus">TP03_0196</name>
</gene>
<evidence type="ECO:0000313" key="4">
    <source>
        <dbReference type="Proteomes" id="UP000001949"/>
    </source>
</evidence>
<accession>Q4N0E8</accession>
<dbReference type="KEGG" id="tpv:TP03_0196"/>
<dbReference type="Pfam" id="PF04385">
    <property type="entry name" value="FAINT"/>
    <property type="match status" value="1"/>
</dbReference>
<feature type="compositionally biased region" description="Polar residues" evidence="1">
    <location>
        <begin position="151"/>
        <end position="161"/>
    </location>
</feature>
<evidence type="ECO:0000256" key="1">
    <source>
        <dbReference type="SAM" id="MobiDB-lite"/>
    </source>
</evidence>
<evidence type="ECO:0000256" key="2">
    <source>
        <dbReference type="SAM" id="SignalP"/>
    </source>
</evidence>
<feature type="region of interest" description="Disordered" evidence="1">
    <location>
        <begin position="151"/>
        <end position="170"/>
    </location>
</feature>